<name>A0A0E9X2E9_ANGAN</name>
<dbReference type="EMBL" id="GBXM01012497">
    <property type="protein sequence ID" value="JAH96080.1"/>
    <property type="molecule type" value="Transcribed_RNA"/>
</dbReference>
<reference evidence="2" key="2">
    <citation type="journal article" date="2015" name="Fish Shellfish Immunol.">
        <title>Early steps in the European eel (Anguilla anguilla)-Vibrio vulnificus interaction in the gills: Role of the RtxA13 toxin.</title>
        <authorList>
            <person name="Callol A."/>
            <person name="Pajuelo D."/>
            <person name="Ebbesson L."/>
            <person name="Teles M."/>
            <person name="MacKenzie S."/>
            <person name="Amaro C."/>
        </authorList>
    </citation>
    <scope>NUCLEOTIDE SEQUENCE</scope>
</reference>
<feature type="compositionally biased region" description="Polar residues" evidence="1">
    <location>
        <begin position="31"/>
        <end position="47"/>
    </location>
</feature>
<sequence>MSDTLFLQFHHLAEPYGRTAPAIIQPHCGSSDVTMSKSQNETKTINISDAPRSHLPP</sequence>
<evidence type="ECO:0000313" key="2">
    <source>
        <dbReference type="EMBL" id="JAH96080.1"/>
    </source>
</evidence>
<organism evidence="2">
    <name type="scientific">Anguilla anguilla</name>
    <name type="common">European freshwater eel</name>
    <name type="synonym">Muraena anguilla</name>
    <dbReference type="NCBI Taxonomy" id="7936"/>
    <lineage>
        <taxon>Eukaryota</taxon>
        <taxon>Metazoa</taxon>
        <taxon>Chordata</taxon>
        <taxon>Craniata</taxon>
        <taxon>Vertebrata</taxon>
        <taxon>Euteleostomi</taxon>
        <taxon>Actinopterygii</taxon>
        <taxon>Neopterygii</taxon>
        <taxon>Teleostei</taxon>
        <taxon>Anguilliformes</taxon>
        <taxon>Anguillidae</taxon>
        <taxon>Anguilla</taxon>
    </lineage>
</organism>
<dbReference type="AlphaFoldDB" id="A0A0E9X2E9"/>
<feature type="region of interest" description="Disordered" evidence="1">
    <location>
        <begin position="31"/>
        <end position="57"/>
    </location>
</feature>
<reference evidence="2" key="1">
    <citation type="submission" date="2014-11" db="EMBL/GenBank/DDBJ databases">
        <authorList>
            <person name="Amaro Gonzalez C."/>
        </authorList>
    </citation>
    <scope>NUCLEOTIDE SEQUENCE</scope>
</reference>
<proteinExistence type="predicted"/>
<protein>
    <submittedName>
        <fullName evidence="2">Uncharacterized protein</fullName>
    </submittedName>
</protein>
<evidence type="ECO:0000256" key="1">
    <source>
        <dbReference type="SAM" id="MobiDB-lite"/>
    </source>
</evidence>
<accession>A0A0E9X2E9</accession>